<keyword evidence="1" id="KW-0472">Membrane</keyword>
<protein>
    <recommendedName>
        <fullName evidence="4">Transmembrane protein</fullName>
    </recommendedName>
</protein>
<gene>
    <name evidence="2" type="ORF">FHS09_000858</name>
</gene>
<keyword evidence="1" id="KW-1133">Transmembrane helix</keyword>
<sequence length="135" mass="15716">MAAISGKGVHFALFRSRPWAAPGRTAPTERPIQFEHLYCKRSLRVVHGMFWASIRFYCTLVVRCFLPRESEICLPDPNDDHSRRYTHRYRVKRNWVKNLWIGSSLLMLCFPLLPFVLSLGLLTSFLSFAILDETV</sequence>
<reference evidence="2 3" key="1">
    <citation type="submission" date="2020-08" db="EMBL/GenBank/DDBJ databases">
        <title>Genomic Encyclopedia of Type Strains, Phase III (KMG-III): the genomes of soil and plant-associated and newly described type strains.</title>
        <authorList>
            <person name="Whitman W."/>
        </authorList>
    </citation>
    <scope>NUCLEOTIDE SEQUENCE [LARGE SCALE GENOMIC DNA]</scope>
    <source>
        <strain evidence="2 3">CECT 8799</strain>
    </source>
</reference>
<keyword evidence="1" id="KW-0812">Transmembrane</keyword>
<evidence type="ECO:0000313" key="3">
    <source>
        <dbReference type="Proteomes" id="UP000535937"/>
    </source>
</evidence>
<name>A0A7W4W9A1_9GAMM</name>
<feature type="transmembrane region" description="Helical" evidence="1">
    <location>
        <begin position="98"/>
        <end position="131"/>
    </location>
</feature>
<proteinExistence type="predicted"/>
<evidence type="ECO:0000313" key="2">
    <source>
        <dbReference type="EMBL" id="MBB3060045.1"/>
    </source>
</evidence>
<dbReference type="AlphaFoldDB" id="A0A7W4W9A1"/>
<accession>A0A7W4W9A1</accession>
<dbReference type="Proteomes" id="UP000535937">
    <property type="component" value="Unassembled WGS sequence"/>
</dbReference>
<organism evidence="2 3">
    <name type="scientific">Microbulbifer rhizosphaerae</name>
    <dbReference type="NCBI Taxonomy" id="1562603"/>
    <lineage>
        <taxon>Bacteria</taxon>
        <taxon>Pseudomonadati</taxon>
        <taxon>Pseudomonadota</taxon>
        <taxon>Gammaproteobacteria</taxon>
        <taxon>Cellvibrionales</taxon>
        <taxon>Microbulbiferaceae</taxon>
        <taxon>Microbulbifer</taxon>
    </lineage>
</organism>
<dbReference type="EMBL" id="JACHWZ010000003">
    <property type="protein sequence ID" value="MBB3060045.1"/>
    <property type="molecule type" value="Genomic_DNA"/>
</dbReference>
<comment type="caution">
    <text evidence="2">The sequence shown here is derived from an EMBL/GenBank/DDBJ whole genome shotgun (WGS) entry which is preliminary data.</text>
</comment>
<evidence type="ECO:0008006" key="4">
    <source>
        <dbReference type="Google" id="ProtNLM"/>
    </source>
</evidence>
<evidence type="ECO:0000256" key="1">
    <source>
        <dbReference type="SAM" id="Phobius"/>
    </source>
</evidence>
<keyword evidence="3" id="KW-1185">Reference proteome</keyword>